<reference evidence="1" key="1">
    <citation type="journal article" date="2015" name="Nature">
        <title>Complex archaea that bridge the gap between prokaryotes and eukaryotes.</title>
        <authorList>
            <person name="Spang A."/>
            <person name="Saw J.H."/>
            <person name="Jorgensen S.L."/>
            <person name="Zaremba-Niedzwiedzka K."/>
            <person name="Martijn J."/>
            <person name="Lind A.E."/>
            <person name="van Eijk R."/>
            <person name="Schleper C."/>
            <person name="Guy L."/>
            <person name="Ettema T.J."/>
        </authorList>
    </citation>
    <scope>NUCLEOTIDE SEQUENCE</scope>
</reference>
<accession>A0A0F9L8L0</accession>
<evidence type="ECO:0000313" key="1">
    <source>
        <dbReference type="EMBL" id="KKM60320.1"/>
    </source>
</evidence>
<comment type="caution">
    <text evidence="1">The sequence shown here is derived from an EMBL/GenBank/DDBJ whole genome shotgun (WGS) entry which is preliminary data.</text>
</comment>
<proteinExistence type="predicted"/>
<name>A0A0F9L8L0_9ZZZZ</name>
<gene>
    <name evidence="1" type="ORF">LCGC14_1542990</name>
</gene>
<dbReference type="AlphaFoldDB" id="A0A0F9L8L0"/>
<protein>
    <submittedName>
        <fullName evidence="1">Uncharacterized protein</fullName>
    </submittedName>
</protein>
<dbReference type="EMBL" id="LAZR01011699">
    <property type="protein sequence ID" value="KKM60320.1"/>
    <property type="molecule type" value="Genomic_DNA"/>
</dbReference>
<sequence>MSQNIKTLLKKYKYDFIHCESCGGRVIRDGELVCSECGLIQGKILDSVKNPYSHVGESEYHKYNREANHDRKLHKLDLNKSKFTNIRILKSAGVKLTEYCKKNKLTKYLFISEIILKEISE</sequence>
<organism evidence="1">
    <name type="scientific">marine sediment metagenome</name>
    <dbReference type="NCBI Taxonomy" id="412755"/>
    <lineage>
        <taxon>unclassified sequences</taxon>
        <taxon>metagenomes</taxon>
        <taxon>ecological metagenomes</taxon>
    </lineage>
</organism>